<dbReference type="OrthoDB" id="258000at2157"/>
<comment type="caution">
    <text evidence="2">The sequence shown here is derived from an EMBL/GenBank/DDBJ whole genome shotgun (WGS) entry which is preliminary data.</text>
</comment>
<dbReference type="AlphaFoldDB" id="A0A830FNT6"/>
<feature type="transmembrane region" description="Helical" evidence="1">
    <location>
        <begin position="61"/>
        <end position="83"/>
    </location>
</feature>
<keyword evidence="1" id="KW-1133">Transmembrane helix</keyword>
<protein>
    <recommendedName>
        <fullName evidence="4">Cox cluster protein</fullName>
    </recommendedName>
</protein>
<dbReference type="Proteomes" id="UP000607197">
    <property type="component" value="Unassembled WGS sequence"/>
</dbReference>
<proteinExistence type="predicted"/>
<organism evidence="2 3">
    <name type="scientific">Halocalculus aciditolerans</name>
    <dbReference type="NCBI Taxonomy" id="1383812"/>
    <lineage>
        <taxon>Archaea</taxon>
        <taxon>Methanobacteriati</taxon>
        <taxon>Methanobacteriota</taxon>
        <taxon>Stenosarchaea group</taxon>
        <taxon>Halobacteria</taxon>
        <taxon>Halobacteriales</taxon>
        <taxon>Halobacteriaceae</taxon>
        <taxon>Halocalculus</taxon>
    </lineage>
</organism>
<reference evidence="2" key="1">
    <citation type="journal article" date="2014" name="Int. J. Syst. Evol. Microbiol.">
        <title>Complete genome sequence of Corynebacterium casei LMG S-19264T (=DSM 44701T), isolated from a smear-ripened cheese.</title>
        <authorList>
            <consortium name="US DOE Joint Genome Institute (JGI-PGF)"/>
            <person name="Walter F."/>
            <person name="Albersmeier A."/>
            <person name="Kalinowski J."/>
            <person name="Ruckert C."/>
        </authorList>
    </citation>
    <scope>NUCLEOTIDE SEQUENCE</scope>
    <source>
        <strain evidence="2">JCM 19596</strain>
    </source>
</reference>
<reference evidence="2" key="2">
    <citation type="submission" date="2020-09" db="EMBL/GenBank/DDBJ databases">
        <authorList>
            <person name="Sun Q."/>
            <person name="Ohkuma M."/>
        </authorList>
    </citation>
    <scope>NUCLEOTIDE SEQUENCE</scope>
    <source>
        <strain evidence="2">JCM 19596</strain>
    </source>
</reference>
<evidence type="ECO:0000256" key="1">
    <source>
        <dbReference type="SAM" id="Phobius"/>
    </source>
</evidence>
<evidence type="ECO:0000313" key="3">
    <source>
        <dbReference type="Proteomes" id="UP000607197"/>
    </source>
</evidence>
<sequence>MTGDTDTPEVSGKRVVALLYVVAVALAGGYGALVGVVIRPNLDATIGALGPIMFRLSPVNLAIYGVAMVGLSLGVFFAVSALATRYEDPPRRRDEAEGTAR</sequence>
<keyword evidence="3" id="KW-1185">Reference proteome</keyword>
<dbReference type="InterPro" id="IPR055942">
    <property type="entry name" value="DUF7520"/>
</dbReference>
<keyword evidence="1" id="KW-0472">Membrane</keyword>
<dbReference type="EMBL" id="BMPG01000006">
    <property type="protein sequence ID" value="GGL71597.1"/>
    <property type="molecule type" value="Genomic_DNA"/>
</dbReference>
<dbReference type="Pfam" id="PF24364">
    <property type="entry name" value="DUF7520"/>
    <property type="match status" value="1"/>
</dbReference>
<evidence type="ECO:0008006" key="4">
    <source>
        <dbReference type="Google" id="ProtNLM"/>
    </source>
</evidence>
<gene>
    <name evidence="2" type="ORF">GCM10009039_32060</name>
</gene>
<feature type="transmembrane region" description="Helical" evidence="1">
    <location>
        <begin position="15"/>
        <end position="38"/>
    </location>
</feature>
<name>A0A830FNT6_9EURY</name>
<accession>A0A830FNT6</accession>
<dbReference type="RefSeq" id="WP_188980713.1">
    <property type="nucleotide sequence ID" value="NZ_BMPG01000006.1"/>
</dbReference>
<keyword evidence="1" id="KW-0812">Transmembrane</keyword>
<evidence type="ECO:0000313" key="2">
    <source>
        <dbReference type="EMBL" id="GGL71597.1"/>
    </source>
</evidence>